<evidence type="ECO:0000256" key="2">
    <source>
        <dbReference type="ARBA" id="ARBA00022833"/>
    </source>
</evidence>
<name>A0A9P9CYA1_9PLEO</name>
<protein>
    <recommendedName>
        <fullName evidence="11">Zn(2)-C6 fungal-type domain-containing protein</fullName>
    </recommendedName>
</protein>
<keyword evidence="5" id="KW-0539">Nucleus</keyword>
<keyword evidence="4" id="KW-0804">Transcription</keyword>
<comment type="caution">
    <text evidence="9">The sequence shown here is derived from an EMBL/GenBank/DDBJ whole genome shotgun (WGS) entry which is preliminary data.</text>
</comment>
<dbReference type="InterPro" id="IPR013087">
    <property type="entry name" value="Znf_C2H2_type"/>
</dbReference>
<dbReference type="SUPFAM" id="SSF57701">
    <property type="entry name" value="Zn2/Cys6 DNA-binding domain"/>
    <property type="match status" value="1"/>
</dbReference>
<proteinExistence type="predicted"/>
<dbReference type="Proteomes" id="UP000700596">
    <property type="component" value="Unassembled WGS sequence"/>
</dbReference>
<dbReference type="PROSITE" id="PS50157">
    <property type="entry name" value="ZINC_FINGER_C2H2_2"/>
    <property type="match status" value="1"/>
</dbReference>
<accession>A0A9P9CYA1</accession>
<keyword evidence="2" id="KW-0862">Zinc</keyword>
<sequence length="502" mass="57015">MSDTVSEKILRCELCNKPFDKQSTLKRHGYYCRSQKQPKSSARLRSCVLCVKAKARCDNKFPSCKRCSEKNTECRYAISKHKPSLEQHARDQTRTVQLIDQEFSHIALPGAIQFSTGFDSRVAENEPLDLNFGIFDDNSFSWDLSTVVGSNSQDPGADENQVQPSFEDSTNLILFGQSGLFDQGIQVAQKATPMMPCIPYMPDFTLRSFEHLFVTDGASKKTSMLIVRLLTSYPAMMRKHNSLPPFIHPYFLTNVNNPDIKALESFNTCVSLMQITNTEPRGGRKLLWRNIRLECERLQEEWVTHDRWELLSSMQALLIYILIRLQEGETEHNNVDVLLLATVKTIAYALYELVGYIPCDQPVGHNTSASWKDWVFEESRRRLALIFRVMGLVFSMAPVNKCQLPSGFILSPLPAKKQLWEAPSEESWNECKICDPNLLKSFGVLSNGNMVELDEYRTLPGGEIVLSDPGRERADNGENWQEWCSGMDGLGSLVMLVTSLPW</sequence>
<dbReference type="Pfam" id="PF00172">
    <property type="entry name" value="Zn_clus"/>
    <property type="match status" value="1"/>
</dbReference>
<keyword evidence="3" id="KW-0805">Transcription regulation</keyword>
<dbReference type="PANTHER" id="PTHR47660">
    <property type="entry name" value="TRANSCRIPTION FACTOR WITH C2H2 AND ZN(2)-CYS(6) DNA BINDING DOMAIN (EUROFUNG)-RELATED-RELATED"/>
    <property type="match status" value="1"/>
</dbReference>
<evidence type="ECO:0000256" key="3">
    <source>
        <dbReference type="ARBA" id="ARBA00023015"/>
    </source>
</evidence>
<evidence type="ECO:0000256" key="4">
    <source>
        <dbReference type="ARBA" id="ARBA00023163"/>
    </source>
</evidence>
<reference evidence="9" key="1">
    <citation type="journal article" date="2021" name="Nat. Commun.">
        <title>Genetic determinants of endophytism in the Arabidopsis root mycobiome.</title>
        <authorList>
            <person name="Mesny F."/>
            <person name="Miyauchi S."/>
            <person name="Thiergart T."/>
            <person name="Pickel B."/>
            <person name="Atanasova L."/>
            <person name="Karlsson M."/>
            <person name="Huettel B."/>
            <person name="Barry K.W."/>
            <person name="Haridas S."/>
            <person name="Chen C."/>
            <person name="Bauer D."/>
            <person name="Andreopoulos W."/>
            <person name="Pangilinan J."/>
            <person name="LaButti K."/>
            <person name="Riley R."/>
            <person name="Lipzen A."/>
            <person name="Clum A."/>
            <person name="Drula E."/>
            <person name="Henrissat B."/>
            <person name="Kohler A."/>
            <person name="Grigoriev I.V."/>
            <person name="Martin F.M."/>
            <person name="Hacquard S."/>
        </authorList>
    </citation>
    <scope>NUCLEOTIDE SEQUENCE</scope>
    <source>
        <strain evidence="9">MPI-CAGE-CH-0243</strain>
    </source>
</reference>
<evidence type="ECO:0000256" key="5">
    <source>
        <dbReference type="ARBA" id="ARBA00023242"/>
    </source>
</evidence>
<dbReference type="GO" id="GO:0008270">
    <property type="term" value="F:zinc ion binding"/>
    <property type="evidence" value="ECO:0007669"/>
    <property type="project" value="UniProtKB-KW"/>
</dbReference>
<evidence type="ECO:0000256" key="1">
    <source>
        <dbReference type="ARBA" id="ARBA00022723"/>
    </source>
</evidence>
<keyword evidence="1" id="KW-0479">Metal-binding</keyword>
<evidence type="ECO:0000259" key="7">
    <source>
        <dbReference type="PROSITE" id="PS50048"/>
    </source>
</evidence>
<feature type="domain" description="C2H2-type" evidence="8">
    <location>
        <begin position="10"/>
        <end position="38"/>
    </location>
</feature>
<evidence type="ECO:0000313" key="10">
    <source>
        <dbReference type="Proteomes" id="UP000700596"/>
    </source>
</evidence>
<dbReference type="PROSITE" id="PS50048">
    <property type="entry name" value="ZN2_CY6_FUNGAL_2"/>
    <property type="match status" value="1"/>
</dbReference>
<keyword evidence="10" id="KW-1185">Reference proteome</keyword>
<dbReference type="InterPro" id="IPR001138">
    <property type="entry name" value="Zn2Cys6_DnaBD"/>
</dbReference>
<keyword evidence="6" id="KW-0863">Zinc-finger</keyword>
<evidence type="ECO:0000313" key="9">
    <source>
        <dbReference type="EMBL" id="KAH7109300.1"/>
    </source>
</evidence>
<gene>
    <name evidence="9" type="ORF">B0J11DRAFT_238050</name>
</gene>
<dbReference type="OrthoDB" id="5423818at2759"/>
<feature type="domain" description="Zn(2)-C6 fungal-type" evidence="7">
    <location>
        <begin position="46"/>
        <end position="76"/>
    </location>
</feature>
<evidence type="ECO:0000256" key="6">
    <source>
        <dbReference type="PROSITE-ProRule" id="PRU00042"/>
    </source>
</evidence>
<dbReference type="SMART" id="SM00066">
    <property type="entry name" value="GAL4"/>
    <property type="match status" value="1"/>
</dbReference>
<dbReference type="AlphaFoldDB" id="A0A9P9CYA1"/>
<evidence type="ECO:0000259" key="8">
    <source>
        <dbReference type="PROSITE" id="PS50157"/>
    </source>
</evidence>
<dbReference type="EMBL" id="JAGMWT010000033">
    <property type="protein sequence ID" value="KAH7109300.1"/>
    <property type="molecule type" value="Genomic_DNA"/>
</dbReference>
<evidence type="ECO:0008006" key="11">
    <source>
        <dbReference type="Google" id="ProtNLM"/>
    </source>
</evidence>
<dbReference type="CDD" id="cd00067">
    <property type="entry name" value="GAL4"/>
    <property type="match status" value="1"/>
</dbReference>
<organism evidence="9 10">
    <name type="scientific">Dendryphion nanum</name>
    <dbReference type="NCBI Taxonomy" id="256645"/>
    <lineage>
        <taxon>Eukaryota</taxon>
        <taxon>Fungi</taxon>
        <taxon>Dikarya</taxon>
        <taxon>Ascomycota</taxon>
        <taxon>Pezizomycotina</taxon>
        <taxon>Dothideomycetes</taxon>
        <taxon>Pleosporomycetidae</taxon>
        <taxon>Pleosporales</taxon>
        <taxon>Torulaceae</taxon>
        <taxon>Dendryphion</taxon>
    </lineage>
</organism>
<dbReference type="GO" id="GO:0000981">
    <property type="term" value="F:DNA-binding transcription factor activity, RNA polymerase II-specific"/>
    <property type="evidence" value="ECO:0007669"/>
    <property type="project" value="InterPro"/>
</dbReference>
<dbReference type="PANTHER" id="PTHR47660:SF3">
    <property type="entry name" value="FINGER DOMAIN PROTEIN, PUTATIVE (AFU_ORTHOLOGUE AFUA_4G03310)-RELATED"/>
    <property type="match status" value="1"/>
</dbReference>
<dbReference type="Gene3D" id="4.10.240.10">
    <property type="entry name" value="Zn(2)-C6 fungal-type DNA-binding domain"/>
    <property type="match status" value="1"/>
</dbReference>
<dbReference type="InterPro" id="IPR036864">
    <property type="entry name" value="Zn2-C6_fun-type_DNA-bd_sf"/>
</dbReference>